<dbReference type="GO" id="GO:0016998">
    <property type="term" value="P:cell wall macromolecule catabolic process"/>
    <property type="evidence" value="ECO:0007669"/>
    <property type="project" value="InterPro"/>
</dbReference>
<keyword evidence="2 3" id="KW-0081">Bacteriolytic enzyme</keyword>
<evidence type="ECO:0000256" key="3">
    <source>
        <dbReference type="RuleBase" id="RU003788"/>
    </source>
</evidence>
<sequence>MERSAFFNRLRPLKADGEFQPADVVVLDKLADELGIARPAPAAPAPPALACTTLTVRIVLEVAEHEAIVPEWYKDSKGVGTWAMGVTDASGHRVGRYKDNPQPIRRCLEVSVWLLRRGYLPDVLKAFTVPLNEAQLAAALSWHWNTGAIKTSDWPKLVNQGRHAEARAFLESHYLNGGDLAKRRKAEAALFWDGAWSNDGKTTIYDVAKPSYTPKWSSARRVDISADVAAVLAQEVA</sequence>
<accession>A0A7X6BFH9</accession>
<dbReference type="EMBL" id="JAATJB010000023">
    <property type="protein sequence ID" value="NJB99857.1"/>
    <property type="molecule type" value="Genomic_DNA"/>
</dbReference>
<dbReference type="SUPFAM" id="SSF53955">
    <property type="entry name" value="Lysozyme-like"/>
    <property type="match status" value="1"/>
</dbReference>
<dbReference type="Pfam" id="PF00959">
    <property type="entry name" value="Phage_lysozyme"/>
    <property type="match status" value="1"/>
</dbReference>
<evidence type="ECO:0000256" key="1">
    <source>
        <dbReference type="ARBA" id="ARBA00022529"/>
    </source>
</evidence>
<dbReference type="Gene3D" id="1.10.530.40">
    <property type="match status" value="1"/>
</dbReference>
<evidence type="ECO:0000313" key="4">
    <source>
        <dbReference type="EMBL" id="NJB99857.1"/>
    </source>
</evidence>
<dbReference type="InterPro" id="IPR023346">
    <property type="entry name" value="Lysozyme-like_dom_sf"/>
</dbReference>
<dbReference type="Proteomes" id="UP000531251">
    <property type="component" value="Unassembled WGS sequence"/>
</dbReference>
<comment type="caution">
    <text evidence="4">The sequence shown here is derived from an EMBL/GenBank/DDBJ whole genome shotgun (WGS) entry which is preliminary data.</text>
</comment>
<dbReference type="AlphaFoldDB" id="A0A7X6BFH9"/>
<dbReference type="GO" id="GO:0009253">
    <property type="term" value="P:peptidoglycan catabolic process"/>
    <property type="evidence" value="ECO:0007669"/>
    <property type="project" value="InterPro"/>
</dbReference>
<reference evidence="4 5" key="1">
    <citation type="submission" date="2020-03" db="EMBL/GenBank/DDBJ databases">
        <title>Genomic Encyclopedia of Type Strains, Phase IV (KMG-IV): sequencing the most valuable type-strain genomes for metagenomic binning, comparative biology and taxonomic classification.</title>
        <authorList>
            <person name="Goeker M."/>
        </authorList>
    </citation>
    <scope>NUCLEOTIDE SEQUENCE [LARGE SCALE GENOMIC DNA]</scope>
    <source>
        <strain evidence="4 5">DSM 7225</strain>
    </source>
</reference>
<dbReference type="GO" id="GO:0003796">
    <property type="term" value="F:lysozyme activity"/>
    <property type="evidence" value="ECO:0007669"/>
    <property type="project" value="UniProtKB-EC"/>
</dbReference>
<comment type="similarity">
    <text evidence="3">Belongs to the glycosyl hydrolase 24 family.</text>
</comment>
<evidence type="ECO:0000313" key="5">
    <source>
        <dbReference type="Proteomes" id="UP000531251"/>
    </source>
</evidence>
<organism evidence="4 5">
    <name type="scientific">Sphingomonas trueperi</name>
    <dbReference type="NCBI Taxonomy" id="53317"/>
    <lineage>
        <taxon>Bacteria</taxon>
        <taxon>Pseudomonadati</taxon>
        <taxon>Pseudomonadota</taxon>
        <taxon>Alphaproteobacteria</taxon>
        <taxon>Sphingomonadales</taxon>
        <taxon>Sphingomonadaceae</taxon>
        <taxon>Sphingomonas</taxon>
    </lineage>
</organism>
<keyword evidence="1 3" id="KW-0929">Antimicrobial</keyword>
<dbReference type="EC" id="3.2.1.17" evidence="3"/>
<keyword evidence="3 4" id="KW-0378">Hydrolase</keyword>
<gene>
    <name evidence="4" type="ORF">GGR89_004203</name>
</gene>
<comment type="catalytic activity">
    <reaction evidence="3">
        <text>Hydrolysis of (1-&gt;4)-beta-linkages between N-acetylmuramic acid and N-acetyl-D-glucosamine residues in a peptidoglycan and between N-acetyl-D-glucosamine residues in chitodextrins.</text>
        <dbReference type="EC" id="3.2.1.17"/>
    </reaction>
</comment>
<dbReference type="GO" id="GO:0042742">
    <property type="term" value="P:defense response to bacterium"/>
    <property type="evidence" value="ECO:0007669"/>
    <property type="project" value="UniProtKB-KW"/>
</dbReference>
<dbReference type="InterPro" id="IPR002196">
    <property type="entry name" value="Glyco_hydro_24"/>
</dbReference>
<name>A0A7X6BFH9_9SPHN</name>
<dbReference type="InterPro" id="IPR023347">
    <property type="entry name" value="Lysozyme_dom_sf"/>
</dbReference>
<protein>
    <recommendedName>
        <fullName evidence="3">Lysozyme</fullName>
        <ecNumber evidence="3">3.2.1.17</ecNumber>
    </recommendedName>
</protein>
<proteinExistence type="inferred from homology"/>
<evidence type="ECO:0000256" key="2">
    <source>
        <dbReference type="ARBA" id="ARBA00022638"/>
    </source>
</evidence>
<keyword evidence="3 4" id="KW-0326">Glycosidase</keyword>
<keyword evidence="5" id="KW-1185">Reference proteome</keyword>
<dbReference type="GO" id="GO:0031640">
    <property type="term" value="P:killing of cells of another organism"/>
    <property type="evidence" value="ECO:0007669"/>
    <property type="project" value="UniProtKB-KW"/>
</dbReference>
<dbReference type="RefSeq" id="WP_167713079.1">
    <property type="nucleotide sequence ID" value="NZ_BAAADY010000034.1"/>
</dbReference>